<dbReference type="NCBIfam" id="TIGR00632">
    <property type="entry name" value="vsr"/>
    <property type="match status" value="1"/>
</dbReference>
<keyword evidence="3 6" id="KW-0227">DNA damage</keyword>
<dbReference type="EC" id="3.1.-.-" evidence="6"/>
<feature type="domain" description="DUF559" evidence="7">
    <location>
        <begin position="90"/>
        <end position="132"/>
    </location>
</feature>
<proteinExistence type="inferred from homology"/>
<reference evidence="8 9" key="1">
    <citation type="submission" date="2015-01" db="EMBL/GenBank/DDBJ databases">
        <title>Paenibacillus swuensis/DY6/whole genome sequencing.</title>
        <authorList>
            <person name="Kim M.K."/>
            <person name="Srinivasan S."/>
            <person name="Lee J.-J."/>
        </authorList>
    </citation>
    <scope>NUCLEOTIDE SEQUENCE [LARGE SCALE GENOMIC DNA]</scope>
    <source>
        <strain evidence="8 9">DY6</strain>
    </source>
</reference>
<dbReference type="Gene3D" id="3.40.960.10">
    <property type="entry name" value="VSR Endonuclease"/>
    <property type="match status" value="1"/>
</dbReference>
<gene>
    <name evidence="8" type="ORF">SY83_01655</name>
</gene>
<dbReference type="STRING" id="1178515.SY83_01655"/>
<dbReference type="OrthoDB" id="9801520at2"/>
<dbReference type="InterPro" id="IPR007569">
    <property type="entry name" value="DUF559"/>
</dbReference>
<dbReference type="RefSeq" id="WP_068603641.1">
    <property type="nucleotide sequence ID" value="NZ_CP011388.1"/>
</dbReference>
<dbReference type="AlphaFoldDB" id="A0A172TE88"/>
<dbReference type="REBASE" id="145671">
    <property type="entry name" value="V.PswDY6ORF1660P"/>
</dbReference>
<dbReference type="PATRIC" id="fig|1178515.4.peg.307"/>
<evidence type="ECO:0000313" key="9">
    <source>
        <dbReference type="Proteomes" id="UP000076927"/>
    </source>
</evidence>
<name>A0A172TE88_9BACL</name>
<evidence type="ECO:0000256" key="2">
    <source>
        <dbReference type="ARBA" id="ARBA00022759"/>
    </source>
</evidence>
<dbReference type="GO" id="GO:0006298">
    <property type="term" value="P:mismatch repair"/>
    <property type="evidence" value="ECO:0007669"/>
    <property type="project" value="UniProtKB-UniRule"/>
</dbReference>
<evidence type="ECO:0000256" key="3">
    <source>
        <dbReference type="ARBA" id="ARBA00022763"/>
    </source>
</evidence>
<evidence type="ECO:0000256" key="5">
    <source>
        <dbReference type="ARBA" id="ARBA00023204"/>
    </source>
</evidence>
<dbReference type="InterPro" id="IPR011335">
    <property type="entry name" value="Restrct_endonuc-II-like"/>
</dbReference>
<evidence type="ECO:0000256" key="1">
    <source>
        <dbReference type="ARBA" id="ARBA00022722"/>
    </source>
</evidence>
<dbReference type="Proteomes" id="UP000076927">
    <property type="component" value="Chromosome"/>
</dbReference>
<accession>A0A172TE88</accession>
<sequence>MDNLKPEHRRKNMQNIRSKGTKLEERISKTLWRHGVRFRKNSKSLPGRPDISIKKYKIVIFLDSCFFHGCPEHYIAPKTNPEYWVPKIERNRRRDQQINEIYTNMGWKVMRFWEHEVKRNLESVVDMIVTSIKERKS</sequence>
<keyword evidence="9" id="KW-1185">Reference proteome</keyword>
<comment type="function">
    <text evidence="6">May nick specific sequences that contain T:G mispairs resulting from m5C-deamination.</text>
</comment>
<evidence type="ECO:0000313" key="8">
    <source>
        <dbReference type="EMBL" id="ANE45246.1"/>
    </source>
</evidence>
<dbReference type="SUPFAM" id="SSF52980">
    <property type="entry name" value="Restriction endonuclease-like"/>
    <property type="match status" value="1"/>
</dbReference>
<dbReference type="CDD" id="cd00221">
    <property type="entry name" value="Vsr"/>
    <property type="match status" value="1"/>
</dbReference>
<organism evidence="8 9">
    <name type="scientific">Paenibacillus swuensis</name>
    <dbReference type="NCBI Taxonomy" id="1178515"/>
    <lineage>
        <taxon>Bacteria</taxon>
        <taxon>Bacillati</taxon>
        <taxon>Bacillota</taxon>
        <taxon>Bacilli</taxon>
        <taxon>Bacillales</taxon>
        <taxon>Paenibacillaceae</taxon>
        <taxon>Paenibacillus</taxon>
    </lineage>
</organism>
<keyword evidence="2 6" id="KW-0255">Endonuclease</keyword>
<dbReference type="GO" id="GO:0016787">
    <property type="term" value="F:hydrolase activity"/>
    <property type="evidence" value="ECO:0007669"/>
    <property type="project" value="UniProtKB-KW"/>
</dbReference>
<protein>
    <recommendedName>
        <fullName evidence="6">Very short patch repair endonuclease</fullName>
        <ecNumber evidence="6">3.1.-.-</ecNumber>
    </recommendedName>
</protein>
<evidence type="ECO:0000259" key="7">
    <source>
        <dbReference type="Pfam" id="PF04480"/>
    </source>
</evidence>
<dbReference type="GO" id="GO:0004519">
    <property type="term" value="F:endonuclease activity"/>
    <property type="evidence" value="ECO:0007669"/>
    <property type="project" value="UniProtKB-KW"/>
</dbReference>
<dbReference type="Pfam" id="PF04480">
    <property type="entry name" value="DUF559"/>
    <property type="match status" value="1"/>
</dbReference>
<dbReference type="InterPro" id="IPR004603">
    <property type="entry name" value="DNA_mismatch_endonuc_vsr"/>
</dbReference>
<evidence type="ECO:0000256" key="6">
    <source>
        <dbReference type="PIRNR" id="PIRNR018267"/>
    </source>
</evidence>
<keyword evidence="4 6" id="KW-0378">Hydrolase</keyword>
<dbReference type="KEGG" id="pswu:SY83_01655"/>
<dbReference type="Pfam" id="PF03852">
    <property type="entry name" value="Vsr"/>
    <property type="match status" value="1"/>
</dbReference>
<keyword evidence="1 6" id="KW-0540">Nuclease</keyword>
<evidence type="ECO:0000256" key="4">
    <source>
        <dbReference type="ARBA" id="ARBA00022801"/>
    </source>
</evidence>
<comment type="similarity">
    <text evidence="6">Belongs to the vsr family.</text>
</comment>
<dbReference type="EMBL" id="CP011388">
    <property type="protein sequence ID" value="ANE45246.1"/>
    <property type="molecule type" value="Genomic_DNA"/>
</dbReference>
<dbReference type="PIRSF" id="PIRSF018267">
    <property type="entry name" value="VSR_endonuc"/>
    <property type="match status" value="1"/>
</dbReference>
<keyword evidence="5 6" id="KW-0234">DNA repair</keyword>